<evidence type="ECO:0000313" key="2">
    <source>
        <dbReference type="Proteomes" id="UP001362999"/>
    </source>
</evidence>
<evidence type="ECO:0000313" key="1">
    <source>
        <dbReference type="EMBL" id="KAK7012785.1"/>
    </source>
</evidence>
<name>A0AAW0AL65_9AGAR</name>
<dbReference type="AlphaFoldDB" id="A0AAW0AL65"/>
<proteinExistence type="predicted"/>
<dbReference type="Proteomes" id="UP001362999">
    <property type="component" value="Unassembled WGS sequence"/>
</dbReference>
<dbReference type="EMBL" id="JAWWNJ010000063">
    <property type="protein sequence ID" value="KAK7012785.1"/>
    <property type="molecule type" value="Genomic_DNA"/>
</dbReference>
<comment type="caution">
    <text evidence="1">The sequence shown here is derived from an EMBL/GenBank/DDBJ whole genome shotgun (WGS) entry which is preliminary data.</text>
</comment>
<reference evidence="1 2" key="1">
    <citation type="journal article" date="2024" name="J Genomics">
        <title>Draft genome sequencing and assembly of Favolaschia claudopus CIRM-BRFM 2984 isolated from oak limbs.</title>
        <authorList>
            <person name="Navarro D."/>
            <person name="Drula E."/>
            <person name="Chaduli D."/>
            <person name="Cazenave R."/>
            <person name="Ahrendt S."/>
            <person name="Wang J."/>
            <person name="Lipzen A."/>
            <person name="Daum C."/>
            <person name="Barry K."/>
            <person name="Grigoriev I.V."/>
            <person name="Favel A."/>
            <person name="Rosso M.N."/>
            <person name="Martin F."/>
        </authorList>
    </citation>
    <scope>NUCLEOTIDE SEQUENCE [LARGE SCALE GENOMIC DNA]</scope>
    <source>
        <strain evidence="1 2">CIRM-BRFM 2984</strain>
    </source>
</reference>
<organism evidence="1 2">
    <name type="scientific">Favolaschia claudopus</name>
    <dbReference type="NCBI Taxonomy" id="2862362"/>
    <lineage>
        <taxon>Eukaryota</taxon>
        <taxon>Fungi</taxon>
        <taxon>Dikarya</taxon>
        <taxon>Basidiomycota</taxon>
        <taxon>Agaricomycotina</taxon>
        <taxon>Agaricomycetes</taxon>
        <taxon>Agaricomycetidae</taxon>
        <taxon>Agaricales</taxon>
        <taxon>Marasmiineae</taxon>
        <taxon>Mycenaceae</taxon>
        <taxon>Favolaschia</taxon>
    </lineage>
</organism>
<gene>
    <name evidence="1" type="ORF">R3P38DRAFT_1553222</name>
</gene>
<protein>
    <submittedName>
        <fullName evidence="1">Uncharacterized protein</fullName>
    </submittedName>
</protein>
<keyword evidence="2" id="KW-1185">Reference proteome</keyword>
<accession>A0AAW0AL65</accession>
<sequence>MHWPLDIWPEQAWSAVGVGLESPGGLCEHCLESAKESHAEARWDCWDALPGMFGLPDWAKLEKMRQEALGT</sequence>